<dbReference type="Pfam" id="PF05193">
    <property type="entry name" value="Peptidase_M16_C"/>
    <property type="match status" value="1"/>
</dbReference>
<dbReference type="InterPro" id="IPR011249">
    <property type="entry name" value="Metalloenz_LuxS/M16"/>
</dbReference>
<evidence type="ECO:0000259" key="2">
    <source>
        <dbReference type="Pfam" id="PF05193"/>
    </source>
</evidence>
<keyword evidence="3" id="KW-0645">Protease</keyword>
<dbReference type="AlphaFoldDB" id="A0A645AHG4"/>
<dbReference type="PANTHER" id="PTHR11851:SF49">
    <property type="entry name" value="MITOCHONDRIAL-PROCESSING PEPTIDASE SUBUNIT ALPHA"/>
    <property type="match status" value="1"/>
</dbReference>
<evidence type="ECO:0000313" key="3">
    <source>
        <dbReference type="EMBL" id="MPM52630.1"/>
    </source>
</evidence>
<dbReference type="EC" id="3.4.24.-" evidence="3"/>
<evidence type="ECO:0000256" key="1">
    <source>
        <dbReference type="ARBA" id="ARBA00007261"/>
    </source>
</evidence>
<sequence length="153" mass="17085">MALSLLTNILGGPAINSRLNQILREKHGLVYTVDASYTPYKETGIFTIYFGTDKNNLEKASDLVCKELRNITSAEISSTALKSAKKQLLGQLAISMDNPENQCLSMGKSLLVYNKIESIEIIAQRIEAVTSAQIHKIACEMFSEEHMRTLIYR</sequence>
<comment type="similarity">
    <text evidence="1">Belongs to the peptidase M16 family.</text>
</comment>
<dbReference type="GO" id="GO:0006508">
    <property type="term" value="P:proteolysis"/>
    <property type="evidence" value="ECO:0007669"/>
    <property type="project" value="UniProtKB-KW"/>
</dbReference>
<feature type="domain" description="Peptidase M16 C-terminal" evidence="2">
    <location>
        <begin position="1"/>
        <end position="88"/>
    </location>
</feature>
<accession>A0A645AHG4</accession>
<dbReference type="GO" id="GO:0046872">
    <property type="term" value="F:metal ion binding"/>
    <property type="evidence" value="ECO:0007669"/>
    <property type="project" value="InterPro"/>
</dbReference>
<dbReference type="Gene3D" id="3.30.830.10">
    <property type="entry name" value="Metalloenzyme, LuxS/M16 peptidase-like"/>
    <property type="match status" value="1"/>
</dbReference>
<dbReference type="InterPro" id="IPR050361">
    <property type="entry name" value="MPP/UQCRC_Complex"/>
</dbReference>
<gene>
    <name evidence="3" type="ORF">SDC9_99390</name>
</gene>
<dbReference type="SUPFAM" id="SSF63411">
    <property type="entry name" value="LuxS/MPP-like metallohydrolase"/>
    <property type="match status" value="1"/>
</dbReference>
<protein>
    <submittedName>
        <fullName evidence="3">Putative zinc protease</fullName>
        <ecNumber evidence="3">3.4.24.-</ecNumber>
    </submittedName>
</protein>
<name>A0A645AHG4_9ZZZZ</name>
<comment type="caution">
    <text evidence="3">The sequence shown here is derived from an EMBL/GenBank/DDBJ whole genome shotgun (WGS) entry which is preliminary data.</text>
</comment>
<dbReference type="GO" id="GO:0008233">
    <property type="term" value="F:peptidase activity"/>
    <property type="evidence" value="ECO:0007669"/>
    <property type="project" value="UniProtKB-KW"/>
</dbReference>
<keyword evidence="3" id="KW-0378">Hydrolase</keyword>
<reference evidence="3" key="1">
    <citation type="submission" date="2019-08" db="EMBL/GenBank/DDBJ databases">
        <authorList>
            <person name="Kucharzyk K."/>
            <person name="Murdoch R.W."/>
            <person name="Higgins S."/>
            <person name="Loffler F."/>
        </authorList>
    </citation>
    <scope>NUCLEOTIDE SEQUENCE</scope>
</reference>
<proteinExistence type="inferred from homology"/>
<organism evidence="3">
    <name type="scientific">bioreactor metagenome</name>
    <dbReference type="NCBI Taxonomy" id="1076179"/>
    <lineage>
        <taxon>unclassified sequences</taxon>
        <taxon>metagenomes</taxon>
        <taxon>ecological metagenomes</taxon>
    </lineage>
</organism>
<dbReference type="InterPro" id="IPR007863">
    <property type="entry name" value="Peptidase_M16_C"/>
</dbReference>
<dbReference type="PANTHER" id="PTHR11851">
    <property type="entry name" value="METALLOPROTEASE"/>
    <property type="match status" value="1"/>
</dbReference>
<dbReference type="EMBL" id="VSSQ01013950">
    <property type="protein sequence ID" value="MPM52630.1"/>
    <property type="molecule type" value="Genomic_DNA"/>
</dbReference>